<dbReference type="AlphaFoldDB" id="A0A382G6J4"/>
<accession>A0A382G6J4</accession>
<reference evidence="1" key="1">
    <citation type="submission" date="2018-05" db="EMBL/GenBank/DDBJ databases">
        <authorList>
            <person name="Lanie J.A."/>
            <person name="Ng W.-L."/>
            <person name="Kazmierczak K.M."/>
            <person name="Andrzejewski T.M."/>
            <person name="Davidsen T.M."/>
            <person name="Wayne K.J."/>
            <person name="Tettelin H."/>
            <person name="Glass J.I."/>
            <person name="Rusch D."/>
            <person name="Podicherti R."/>
            <person name="Tsui H.-C.T."/>
            <person name="Winkler M.E."/>
        </authorList>
    </citation>
    <scope>NUCLEOTIDE SEQUENCE</scope>
</reference>
<dbReference type="EMBL" id="UINC01053368">
    <property type="protein sequence ID" value="SVB69801.1"/>
    <property type="molecule type" value="Genomic_DNA"/>
</dbReference>
<gene>
    <name evidence="1" type="ORF">METZ01_LOCUS222655</name>
</gene>
<organism evidence="1">
    <name type="scientific">marine metagenome</name>
    <dbReference type="NCBI Taxonomy" id="408172"/>
    <lineage>
        <taxon>unclassified sequences</taxon>
        <taxon>metagenomes</taxon>
        <taxon>ecological metagenomes</taxon>
    </lineage>
</organism>
<name>A0A382G6J4_9ZZZZ</name>
<sequence length="79" mass="8775">MGLGKLVYLSLLCTVDTSWRYPSWRTKLHNVKGDYRTELKQRTGVSVQAKDLIPSTKTQTVESTCDGNLSLAGNTIELS</sequence>
<proteinExistence type="predicted"/>
<evidence type="ECO:0000313" key="1">
    <source>
        <dbReference type="EMBL" id="SVB69801.1"/>
    </source>
</evidence>
<protein>
    <submittedName>
        <fullName evidence="1">Uncharacterized protein</fullName>
    </submittedName>
</protein>